<protein>
    <submittedName>
        <fullName evidence="1">Polyketide cyclase</fullName>
    </submittedName>
</protein>
<evidence type="ECO:0000313" key="1">
    <source>
        <dbReference type="EMBL" id="MBT2187966.1"/>
    </source>
</evidence>
<dbReference type="SUPFAM" id="SSF55961">
    <property type="entry name" value="Bet v1-like"/>
    <property type="match status" value="1"/>
</dbReference>
<dbReference type="RefSeq" id="WP_214624210.1">
    <property type="nucleotide sequence ID" value="NZ_JAHGAW010000008.1"/>
</dbReference>
<dbReference type="InterPro" id="IPR023393">
    <property type="entry name" value="START-like_dom_sf"/>
</dbReference>
<gene>
    <name evidence="1" type="ORF">KK488_13510</name>
</gene>
<dbReference type="Proteomes" id="UP001138757">
    <property type="component" value="Unassembled WGS sequence"/>
</dbReference>
<proteinExistence type="predicted"/>
<keyword evidence="2" id="KW-1185">Reference proteome</keyword>
<reference evidence="1" key="1">
    <citation type="submission" date="2021-05" db="EMBL/GenBank/DDBJ databases">
        <title>Genome of Sphingobium sp. strain.</title>
        <authorList>
            <person name="Fan R."/>
        </authorList>
    </citation>
    <scope>NUCLEOTIDE SEQUENCE</scope>
    <source>
        <strain evidence="1">H33</strain>
    </source>
</reference>
<dbReference type="Gene3D" id="3.30.530.20">
    <property type="match status" value="1"/>
</dbReference>
<name>A0A9X1IRX9_9SPHN</name>
<dbReference type="AlphaFoldDB" id="A0A9X1IRX9"/>
<evidence type="ECO:0000313" key="2">
    <source>
        <dbReference type="Proteomes" id="UP001138757"/>
    </source>
</evidence>
<accession>A0A9X1IRX9</accession>
<comment type="caution">
    <text evidence="1">The sequence shown here is derived from an EMBL/GenBank/DDBJ whole genome shotgun (WGS) entry which is preliminary data.</text>
</comment>
<dbReference type="EMBL" id="JAHGAW010000008">
    <property type="protein sequence ID" value="MBT2187966.1"/>
    <property type="molecule type" value="Genomic_DNA"/>
</dbReference>
<sequence>MLPARTFSISVAMPWRALYEQIWRPEVFPRWAAGLAESDLHPAGDHWEAIGPDGPIRIRFTPHNDYGVMDHVVDTGEGAPVHVPLRVLENGEGAEVVLTLFRQPGMDEERFAADIKLINRDLKALKAMIERPGRG</sequence>
<organism evidence="1 2">
    <name type="scientific">Sphingobium nicotianae</name>
    <dbReference type="NCBI Taxonomy" id="2782607"/>
    <lineage>
        <taxon>Bacteria</taxon>
        <taxon>Pseudomonadati</taxon>
        <taxon>Pseudomonadota</taxon>
        <taxon>Alphaproteobacteria</taxon>
        <taxon>Sphingomonadales</taxon>
        <taxon>Sphingomonadaceae</taxon>
        <taxon>Sphingobium</taxon>
    </lineage>
</organism>